<dbReference type="InterPro" id="IPR043504">
    <property type="entry name" value="Peptidase_S1_PA_chymotrypsin"/>
</dbReference>
<dbReference type="Proteomes" id="UP000674234">
    <property type="component" value="Unassembled WGS sequence"/>
</dbReference>
<dbReference type="AlphaFoldDB" id="A0A940WN89"/>
<keyword evidence="5" id="KW-1185">Reference proteome</keyword>
<dbReference type="InterPro" id="IPR045450">
    <property type="entry name" value="VMAP_C"/>
</dbReference>
<proteinExistence type="predicted"/>
<name>A0A940WN89_9ACTN</name>
<evidence type="ECO:0000259" key="3">
    <source>
        <dbReference type="Pfam" id="PF20028"/>
    </source>
</evidence>
<reference evidence="4" key="1">
    <citation type="submission" date="2021-02" db="EMBL/GenBank/DDBJ databases">
        <title>Draft genome sequence of Microbispora sp. RL4-1S isolated from rice leaves in Thailand.</title>
        <authorList>
            <person name="Muangham S."/>
            <person name="Duangmal K."/>
        </authorList>
    </citation>
    <scope>NUCLEOTIDE SEQUENCE</scope>
    <source>
        <strain evidence="4">RL4-1S</strain>
    </source>
</reference>
<feature type="region of interest" description="Disordered" evidence="1">
    <location>
        <begin position="536"/>
        <end position="560"/>
    </location>
</feature>
<evidence type="ECO:0000313" key="5">
    <source>
        <dbReference type="Proteomes" id="UP000674234"/>
    </source>
</evidence>
<accession>A0A940WN89</accession>
<feature type="domain" description="vWA-MoxR associated protein C-terminal" evidence="3">
    <location>
        <begin position="311"/>
        <end position="542"/>
    </location>
</feature>
<dbReference type="Pfam" id="PF13365">
    <property type="entry name" value="Trypsin_2"/>
    <property type="match status" value="1"/>
</dbReference>
<evidence type="ECO:0000256" key="1">
    <source>
        <dbReference type="SAM" id="MobiDB-lite"/>
    </source>
</evidence>
<dbReference type="SUPFAM" id="SSF50494">
    <property type="entry name" value="Trypsin-like serine proteases"/>
    <property type="match status" value="1"/>
</dbReference>
<feature type="domain" description="vWA-MoxR associated protein middle region 8" evidence="2">
    <location>
        <begin position="195"/>
        <end position="292"/>
    </location>
</feature>
<evidence type="ECO:0000313" key="4">
    <source>
        <dbReference type="EMBL" id="MBP2704535.1"/>
    </source>
</evidence>
<dbReference type="Gene3D" id="2.40.10.10">
    <property type="entry name" value="Trypsin-like serine proteases"/>
    <property type="match status" value="1"/>
</dbReference>
<dbReference type="InterPro" id="IPR045453">
    <property type="entry name" value="VMAP-M8"/>
</dbReference>
<comment type="caution">
    <text evidence="4">The sequence shown here is derived from an EMBL/GenBank/DDBJ whole genome shotgun (WGS) entry which is preliminary data.</text>
</comment>
<dbReference type="Pfam" id="PF19969">
    <property type="entry name" value="VMAP-M8"/>
    <property type="match status" value="1"/>
</dbReference>
<dbReference type="RefSeq" id="WP_210155831.1">
    <property type="nucleotide sequence ID" value="NZ_JAFCNB010000005.1"/>
</dbReference>
<sequence length="560" mass="62947">MRNLWRARIDGTWEGAEATLGAGFLVAPEFVLTCAHVVQGKRDLRVSFTQAERRDLIGIPATVHATGPWERAGDRGDVAVLRLQRRVDLERPFLLTTPATTTGQLAHGFPWDEGEAGAPLRLNLTSADLVGEWLHVETATPYAEEPRGGFSGAAVYDETTGAVIGMITDYSANPRRLTGRVLPVRSIRRYWEELDDLLDLSWLPAARRRELRAIVHGASSEMDLRDLVTQVFPGFGGHRDFGSVWDAIRYVGEELPGEDRLARFVPRLARTLTHRRKRQELDAWTRRYLPAAETVRPRETAVVVRVDSLSDGYHLTVSAMIDGEPDHGAGPALIDRDDLRTRVEAGFESVRRKVAGTDPLFEFILPQSMMLEPVDEWDFAKGRPLIGRRVITRYVDRLTDVDEWSDWVARSDNLRREPRATPERIGCHGEDPEHLYLQLLLTKQACVLVHASRPHEDLVASELKAGLPVVVWPRDPCGESDHDACTARRLFDDHLVPRISDTHPDDLPELVRTLRLQAAAQKLRKPEEPHCGRGLTLLWDDPSRMPDPPTYMPDSAIGEA</sequence>
<protein>
    <submittedName>
        <fullName evidence="4">Trypsin-like peptidase domain-containing protein</fullName>
    </submittedName>
</protein>
<dbReference type="Pfam" id="PF20028">
    <property type="entry name" value="VMAP-C"/>
    <property type="match status" value="1"/>
</dbReference>
<dbReference type="EMBL" id="JAFCNB010000005">
    <property type="protein sequence ID" value="MBP2704535.1"/>
    <property type="molecule type" value="Genomic_DNA"/>
</dbReference>
<organism evidence="4 5">
    <name type="scientific">Microbispora oryzae</name>
    <dbReference type="NCBI Taxonomy" id="2806554"/>
    <lineage>
        <taxon>Bacteria</taxon>
        <taxon>Bacillati</taxon>
        <taxon>Actinomycetota</taxon>
        <taxon>Actinomycetes</taxon>
        <taxon>Streptosporangiales</taxon>
        <taxon>Streptosporangiaceae</taxon>
        <taxon>Microbispora</taxon>
    </lineage>
</organism>
<dbReference type="InterPro" id="IPR009003">
    <property type="entry name" value="Peptidase_S1_PA"/>
</dbReference>
<evidence type="ECO:0000259" key="2">
    <source>
        <dbReference type="Pfam" id="PF19969"/>
    </source>
</evidence>
<gene>
    <name evidence="4" type="ORF">JOL79_11990</name>
</gene>